<dbReference type="EMBL" id="CP020569">
    <property type="protein sequence ID" value="ARF58015.1"/>
    <property type="molecule type" value="Genomic_DNA"/>
</dbReference>
<feature type="transmembrane region" description="Helical" evidence="1">
    <location>
        <begin position="310"/>
        <end position="333"/>
    </location>
</feature>
<organism evidence="2 3">
    <name type="scientific">Streptomyces gilvosporeus</name>
    <dbReference type="NCBI Taxonomy" id="553510"/>
    <lineage>
        <taxon>Bacteria</taxon>
        <taxon>Bacillati</taxon>
        <taxon>Actinomycetota</taxon>
        <taxon>Actinomycetes</taxon>
        <taxon>Kitasatosporales</taxon>
        <taxon>Streptomycetaceae</taxon>
        <taxon>Streptomyces</taxon>
    </lineage>
</organism>
<feature type="transmembrane region" description="Helical" evidence="1">
    <location>
        <begin position="259"/>
        <end position="279"/>
    </location>
</feature>
<evidence type="ECO:0000313" key="3">
    <source>
        <dbReference type="Proteomes" id="UP000192726"/>
    </source>
</evidence>
<dbReference type="SUPFAM" id="SSF103473">
    <property type="entry name" value="MFS general substrate transporter"/>
    <property type="match status" value="1"/>
</dbReference>
<sequence>MTAAYATYRRVIALGGPLLPVVSFLGRLPTAMCQLGSLLLVAETSGSLTTAGLVGGALAAGQTAAGPLTGRLADRHGQRPVVLAACWLNALAVAALVAGSLARIATPPLAAIGLLAGASVPQIGPLARTRTVALARRAGADDRLVGAALSLEGTLDEVSFVLGPALVGLAATLAHPAVALALATVLLAGCGSAFALHRTATALRPAKAPAGARRARTRLPGGVWALRASMALQGAMFGACQAGITALTAHLGRPAQAGLVYAAMGVMSAAAGLSLALVPARIGLPARWRAAGVALVALSAPLLWVGTLGALYLVVVVLGVAFAPHLITVFGLTERAVPASRLAESMAFLTSAVVGGQALALALSGRLADAYGPQAAFAVAVGAAVLILAVAAATRPTAAARPVTRAVAAPADSAPSASADHRP</sequence>
<keyword evidence="1" id="KW-0472">Membrane</keyword>
<proteinExistence type="predicted"/>
<dbReference type="InterPro" id="IPR036259">
    <property type="entry name" value="MFS_trans_sf"/>
</dbReference>
<feature type="transmembrane region" description="Helical" evidence="1">
    <location>
        <begin position="345"/>
        <end position="363"/>
    </location>
</feature>
<keyword evidence="3" id="KW-1185">Reference proteome</keyword>
<dbReference type="PANTHER" id="PTHR23542">
    <property type="match status" value="1"/>
</dbReference>
<feature type="transmembrane region" description="Helical" evidence="1">
    <location>
        <begin position="173"/>
        <end position="196"/>
    </location>
</feature>
<accession>A0A1V0TYF6</accession>
<evidence type="ECO:0000256" key="1">
    <source>
        <dbReference type="SAM" id="Phobius"/>
    </source>
</evidence>
<name>A0A1V0TYF6_9ACTN</name>
<feature type="transmembrane region" description="Helical" evidence="1">
    <location>
        <begin position="81"/>
        <end position="105"/>
    </location>
</feature>
<dbReference type="GO" id="GO:0022857">
    <property type="term" value="F:transmembrane transporter activity"/>
    <property type="evidence" value="ECO:0007669"/>
    <property type="project" value="InterPro"/>
</dbReference>
<dbReference type="InterPro" id="IPR011701">
    <property type="entry name" value="MFS"/>
</dbReference>
<reference evidence="2 3" key="1">
    <citation type="submission" date="2017-04" db="EMBL/GenBank/DDBJ databases">
        <title>Complete Genome Sequence of Streptomyces gilvosporeus F607, a Capable Producer of Natamycin.</title>
        <authorList>
            <person name="Zong G."/>
            <person name="Zhong C."/>
            <person name="Fu J."/>
            <person name="Qin R."/>
            <person name="Cao G."/>
        </authorList>
    </citation>
    <scope>NUCLEOTIDE SEQUENCE [LARGE SCALE GENOMIC DNA]</scope>
    <source>
        <strain evidence="2 3">F607</strain>
    </source>
</reference>
<dbReference type="Gene3D" id="1.20.1250.20">
    <property type="entry name" value="MFS general substrate transporter like domains"/>
    <property type="match status" value="1"/>
</dbReference>
<keyword evidence="1" id="KW-1133">Transmembrane helix</keyword>
<dbReference type="Proteomes" id="UP000192726">
    <property type="component" value="Chromosome"/>
</dbReference>
<dbReference type="RefSeq" id="WP_083107994.1">
    <property type="nucleotide sequence ID" value="NZ_CP020569.1"/>
</dbReference>
<dbReference type="KEGG" id="sgv:B1H19_30890"/>
<feature type="transmembrane region" description="Helical" evidence="1">
    <location>
        <begin position="375"/>
        <end position="393"/>
    </location>
</feature>
<gene>
    <name evidence="2" type="ORF">B1H19_30890</name>
</gene>
<dbReference type="AlphaFoldDB" id="A0A1V0TYF6"/>
<feature type="transmembrane region" description="Helical" evidence="1">
    <location>
        <begin position="286"/>
        <end position="304"/>
    </location>
</feature>
<dbReference type="Pfam" id="PF07690">
    <property type="entry name" value="MFS_1"/>
    <property type="match status" value="1"/>
</dbReference>
<feature type="transmembrane region" description="Helical" evidence="1">
    <location>
        <begin position="224"/>
        <end position="247"/>
    </location>
</feature>
<keyword evidence="1" id="KW-0812">Transmembrane</keyword>
<dbReference type="OrthoDB" id="9180256at2"/>
<evidence type="ECO:0000313" key="2">
    <source>
        <dbReference type="EMBL" id="ARF58015.1"/>
    </source>
</evidence>
<dbReference type="PANTHER" id="PTHR23542:SF1">
    <property type="entry name" value="MAJOR FACILITATOR SUPERFAMILY (MFS) PROFILE DOMAIN-CONTAINING PROTEIN"/>
    <property type="match status" value="1"/>
</dbReference>
<protein>
    <submittedName>
        <fullName evidence="2">MFS transporter</fullName>
    </submittedName>
</protein>